<protein>
    <submittedName>
        <fullName evidence="2">Uncharacterized protein</fullName>
    </submittedName>
</protein>
<dbReference type="KEGG" id="rcu:8259321"/>
<feature type="compositionally biased region" description="Polar residues" evidence="1">
    <location>
        <begin position="678"/>
        <end position="687"/>
    </location>
</feature>
<dbReference type="AlphaFoldDB" id="B9RVP9"/>
<evidence type="ECO:0000256" key="1">
    <source>
        <dbReference type="SAM" id="MobiDB-lite"/>
    </source>
</evidence>
<reference evidence="3" key="1">
    <citation type="journal article" date="2010" name="Nat. Biotechnol.">
        <title>Draft genome sequence of the oilseed species Ricinus communis.</title>
        <authorList>
            <person name="Chan A.P."/>
            <person name="Crabtree J."/>
            <person name="Zhao Q."/>
            <person name="Lorenzi H."/>
            <person name="Orvis J."/>
            <person name="Puiu D."/>
            <person name="Melake-Berhan A."/>
            <person name="Jones K.M."/>
            <person name="Redman J."/>
            <person name="Chen G."/>
            <person name="Cahoon E.B."/>
            <person name="Gedil M."/>
            <person name="Stanke M."/>
            <person name="Haas B.J."/>
            <person name="Wortman J.R."/>
            <person name="Fraser-Liggett C.M."/>
            <person name="Ravel J."/>
            <person name="Rabinowicz P.D."/>
        </authorList>
    </citation>
    <scope>NUCLEOTIDE SEQUENCE [LARGE SCALE GENOMIC DNA]</scope>
    <source>
        <strain evidence="3">cv. Hale</strain>
    </source>
</reference>
<gene>
    <name evidence="2" type="ORF">RCOM_0968100</name>
</gene>
<proteinExistence type="predicted"/>
<organism evidence="2 3">
    <name type="scientific">Ricinus communis</name>
    <name type="common">Castor bean</name>
    <dbReference type="NCBI Taxonomy" id="3988"/>
    <lineage>
        <taxon>Eukaryota</taxon>
        <taxon>Viridiplantae</taxon>
        <taxon>Streptophyta</taxon>
        <taxon>Embryophyta</taxon>
        <taxon>Tracheophyta</taxon>
        <taxon>Spermatophyta</taxon>
        <taxon>Magnoliopsida</taxon>
        <taxon>eudicotyledons</taxon>
        <taxon>Gunneridae</taxon>
        <taxon>Pentapetalae</taxon>
        <taxon>rosids</taxon>
        <taxon>fabids</taxon>
        <taxon>Malpighiales</taxon>
        <taxon>Euphorbiaceae</taxon>
        <taxon>Acalyphoideae</taxon>
        <taxon>Acalypheae</taxon>
        <taxon>Ricinus</taxon>
    </lineage>
</organism>
<accession>B9RVP9</accession>
<keyword evidence="3" id="KW-1185">Reference proteome</keyword>
<dbReference type="eggNOG" id="ENOG502R822">
    <property type="taxonomic scope" value="Eukaryota"/>
</dbReference>
<dbReference type="Proteomes" id="UP000008311">
    <property type="component" value="Unassembled WGS sequence"/>
</dbReference>
<evidence type="ECO:0000313" key="3">
    <source>
        <dbReference type="Proteomes" id="UP000008311"/>
    </source>
</evidence>
<dbReference type="STRING" id="3988.B9RVP9"/>
<dbReference type="FunCoup" id="B9RVP9">
    <property type="interactions" value="962"/>
</dbReference>
<dbReference type="PANTHER" id="PTHR37261:SF1">
    <property type="entry name" value="40S RIBOSOMAL PROTEIN S27"/>
    <property type="match status" value="1"/>
</dbReference>
<name>B9RVP9_RICCO</name>
<dbReference type="EMBL" id="EQ973821">
    <property type="protein sequence ID" value="EEF44625.1"/>
    <property type="molecule type" value="Genomic_DNA"/>
</dbReference>
<sequence>MGSPETTINYDTSWTVARGSLEDCITFESSLSLINDQSSSSTTTVDSTAKSPLILCPTSPDHSTPCEITITFAQEHEVQQVYVRSTARIYEIYCASELNSENEYLCTVRCGIAARDEEVLHAAIDIEETVLALQKGITKELAEDRHNGSNVTSNEDDWVEVKVIDSPLVVSEDSSLSSSSDTSRQRNLQSQDLYEATAEISDANPCKSITLRLLSLQNKGYVCIDEVYVFADPVDATELDNKASPMESSAGNSLMAMLVPTFLQLSRTKGVSLAQDKHDTDRIYEQKLEEIEAKSDPIDAGNKSLANSKAEQMTDAVQKEWKSCSLFQEELQFPEAVTFIAKTVQPEKPPQVSDTESKPDISHNHIEGVLDQLVSRVGRIEDMFLRFEDCMLKPIRSIDERLQRVEQQLEVLMKKTQHSDVHSGTRISAPEFSCSESETNSLYNSGCMDLSYAACETNKKDSFLAVSSIHSDATPISENLTESHPSLVVTAPEFPNCDDDEEDDALELAKESPNGNQRLAMSIDDALASALAGFLSSTSVQSPRYTKTLAVKAPDFPCEEGNSNDEATLLKVPCECITEFFTGFSELEGTEHLMSSFSSLSNVSSLESDESVTRLPNNSTCMETGGEADEQWRYREGDEASPKGTCIELAAPAMHDMTRMNVDQINDDDRINNDTSNGEVSNGTSNKKAVERTDSLEQASGYQTDDGADTTKEGTSLNELYICTEVAEEGSDQDILQNVVELSRAAAQVDFETPILEVKFTCQENLNGNSPLEALLAGISGLNVEEVHPMKGSSKDDSQIGSQSDLIPVDWDAMSSATDNLISVDTEYYNLTLLPLVAEDATHLKND</sequence>
<dbReference type="InParanoid" id="B9RVP9"/>
<feature type="region of interest" description="Disordered" evidence="1">
    <location>
        <begin position="666"/>
        <end position="713"/>
    </location>
</feature>
<evidence type="ECO:0000313" key="2">
    <source>
        <dbReference type="EMBL" id="EEF44625.1"/>
    </source>
</evidence>
<dbReference type="OMA" id="PCEIKLC"/>
<dbReference type="PANTHER" id="PTHR37261">
    <property type="entry name" value="40S RIBOSOMAL PROTEIN S27"/>
    <property type="match status" value="1"/>
</dbReference>
<dbReference type="OrthoDB" id="1939758at2759"/>